<dbReference type="CDD" id="cd01949">
    <property type="entry name" value="GGDEF"/>
    <property type="match status" value="1"/>
</dbReference>
<comment type="caution">
    <text evidence="3">The sequence shown here is derived from an EMBL/GenBank/DDBJ whole genome shotgun (WGS) entry which is preliminary data.</text>
</comment>
<dbReference type="Gene3D" id="3.30.70.270">
    <property type="match status" value="1"/>
</dbReference>
<dbReference type="InterPro" id="IPR043128">
    <property type="entry name" value="Rev_trsase/Diguanyl_cyclase"/>
</dbReference>
<dbReference type="AlphaFoldDB" id="A0A1E7RD14"/>
<dbReference type="SUPFAM" id="SSF55073">
    <property type="entry name" value="Nucleotide cyclase"/>
    <property type="match status" value="1"/>
</dbReference>
<gene>
    <name evidence="3" type="ORF">BJI46_02095</name>
</gene>
<keyword evidence="1" id="KW-0812">Transmembrane</keyword>
<keyword evidence="4" id="KW-1185">Reference proteome</keyword>
<dbReference type="Gene3D" id="6.10.340.10">
    <property type="match status" value="1"/>
</dbReference>
<feature type="domain" description="GGDEF" evidence="2">
    <location>
        <begin position="271"/>
        <end position="402"/>
    </location>
</feature>
<dbReference type="Proteomes" id="UP000185895">
    <property type="component" value="Unassembled WGS sequence"/>
</dbReference>
<dbReference type="EMBL" id="MKKK01000012">
    <property type="protein sequence ID" value="OEY97238.1"/>
    <property type="molecule type" value="Genomic_DNA"/>
</dbReference>
<keyword evidence="1" id="KW-0472">Membrane</keyword>
<dbReference type="STRING" id="1262585.BJI46_02095"/>
<name>A0A1E7RD14_9GAMM</name>
<dbReference type="InterPro" id="IPR000160">
    <property type="entry name" value="GGDEF_dom"/>
</dbReference>
<evidence type="ECO:0000259" key="2">
    <source>
        <dbReference type="PROSITE" id="PS50887"/>
    </source>
</evidence>
<keyword evidence="1" id="KW-1133">Transmembrane helix</keyword>
<dbReference type="SMART" id="SM00267">
    <property type="entry name" value="GGDEF"/>
    <property type="match status" value="1"/>
</dbReference>
<dbReference type="OrthoDB" id="9812260at2"/>
<dbReference type="InterPro" id="IPR029787">
    <property type="entry name" value="Nucleotide_cyclase"/>
</dbReference>
<dbReference type="PROSITE" id="PS50887">
    <property type="entry name" value="GGDEF"/>
    <property type="match status" value="1"/>
</dbReference>
<feature type="transmembrane region" description="Helical" evidence="1">
    <location>
        <begin position="21"/>
        <end position="40"/>
    </location>
</feature>
<sequence length="403" mass="46801">MTHHQPISLKNLFKKSQLISILLILFIFSILFFPLSVYMMKSYANQNLQLVANTLGDSLQPALVFHDQKIIQQIINENTNNYAIRRIYVFNAQHELIAHSEKTPELLPKVQYLLDQYFLNTPIHSDVIHQKSVGQIVIYGSSEKILQFIFTFLFSIALSLIVMLVALWFITRRTYRKIIQSIYPLMHTAQLVSKQKAYNLRFPENKIEEFQKLNDVFNELLIKIQDSHNDLTNENQQLSIQANHDPLTGLANRNFFYQKLLEIFEYEHFRDHTALLFIDNNKFKDINDQYGHLAGDAVLIEMAHRLKQNLRENDLIARLGGDEFAIILSPIYQKKDVIHIAETLLTTSHHPLFHDGYAIDFSFSVGIALSKQADSPEDLITQADQAMYQAKNSESQWSLYQDV</sequence>
<dbReference type="PANTHER" id="PTHR46663:SF2">
    <property type="entry name" value="GGDEF DOMAIN-CONTAINING PROTEIN"/>
    <property type="match status" value="1"/>
</dbReference>
<feature type="transmembrane region" description="Helical" evidence="1">
    <location>
        <begin position="145"/>
        <end position="170"/>
    </location>
</feature>
<dbReference type="NCBIfam" id="TIGR00254">
    <property type="entry name" value="GGDEF"/>
    <property type="match status" value="1"/>
</dbReference>
<dbReference type="Pfam" id="PF00990">
    <property type="entry name" value="GGDEF"/>
    <property type="match status" value="1"/>
</dbReference>
<dbReference type="InterPro" id="IPR052163">
    <property type="entry name" value="DGC-Regulatory_Protein"/>
</dbReference>
<accession>A0A1E7RD14</accession>
<proteinExistence type="predicted"/>
<dbReference type="RefSeq" id="WP_070069386.1">
    <property type="nucleotide sequence ID" value="NZ_MKKK01000012.1"/>
</dbReference>
<evidence type="ECO:0000313" key="3">
    <source>
        <dbReference type="EMBL" id="OEY97238.1"/>
    </source>
</evidence>
<dbReference type="InterPro" id="IPR033417">
    <property type="entry name" value="CHASE8"/>
</dbReference>
<protein>
    <recommendedName>
        <fullName evidence="2">GGDEF domain-containing protein</fullName>
    </recommendedName>
</protein>
<dbReference type="Pfam" id="PF17152">
    <property type="entry name" value="CHASE8"/>
    <property type="match status" value="1"/>
</dbReference>
<evidence type="ECO:0000256" key="1">
    <source>
        <dbReference type="SAM" id="Phobius"/>
    </source>
</evidence>
<evidence type="ECO:0000313" key="4">
    <source>
        <dbReference type="Proteomes" id="UP000185895"/>
    </source>
</evidence>
<reference evidence="3 4" key="1">
    <citation type="submission" date="2016-09" db="EMBL/GenBank/DDBJ databases">
        <authorList>
            <person name="Capua I."/>
            <person name="De Benedictis P."/>
            <person name="Joannis T."/>
            <person name="Lombin L.H."/>
            <person name="Cattoli G."/>
        </authorList>
    </citation>
    <scope>NUCLEOTIDE SEQUENCE [LARGE SCALE GENOMIC DNA]</scope>
    <source>
        <strain evidence="3 4">ANC 4671</strain>
    </source>
</reference>
<organism evidence="3 4">
    <name type="scientific">Acinetobacter qingfengensis</name>
    <dbReference type="NCBI Taxonomy" id="1262585"/>
    <lineage>
        <taxon>Bacteria</taxon>
        <taxon>Pseudomonadati</taxon>
        <taxon>Pseudomonadota</taxon>
        <taxon>Gammaproteobacteria</taxon>
        <taxon>Moraxellales</taxon>
        <taxon>Moraxellaceae</taxon>
        <taxon>Acinetobacter</taxon>
    </lineage>
</organism>
<dbReference type="PANTHER" id="PTHR46663">
    <property type="entry name" value="DIGUANYLATE CYCLASE DGCT-RELATED"/>
    <property type="match status" value="1"/>
</dbReference>